<evidence type="ECO:0000256" key="2">
    <source>
        <dbReference type="SAM" id="SignalP"/>
    </source>
</evidence>
<proteinExistence type="evidence at transcript level"/>
<sequence>MWSIYFLLLLCMSELRAEDEQYLACRRVTKAENTTEHDGSFYQDAIRILQGRVEHLEIQVAGFEEELNEEFQEMKRRVDVLWQRASNATEPGWYLADNGYEYWMSSSHIGYYSTGKEICEDKRARLATIGVRDPEIRSEIVQNVVGDSHLWVWIGLDRLDTIAGWTWLDGVASTSENTAWGPNEPNDSGNERCGQLNRDSNYLINDKSCLASCAALCERKHCFI</sequence>
<evidence type="ECO:0000259" key="3">
    <source>
        <dbReference type="PROSITE" id="PS50041"/>
    </source>
</evidence>
<keyword evidence="4" id="KW-0430">Lectin</keyword>
<feature type="domain" description="C-type lectin" evidence="3">
    <location>
        <begin position="97"/>
        <end position="218"/>
    </location>
</feature>
<dbReference type="InterPro" id="IPR001304">
    <property type="entry name" value="C-type_lectin-like"/>
</dbReference>
<dbReference type="PANTHER" id="PTHR22803">
    <property type="entry name" value="MANNOSE, PHOSPHOLIPASE, LECTIN RECEPTOR RELATED"/>
    <property type="match status" value="1"/>
</dbReference>
<feature type="signal peptide" evidence="2">
    <location>
        <begin position="1"/>
        <end position="17"/>
    </location>
</feature>
<name>Q95YN3_HALRO</name>
<dbReference type="SUPFAM" id="SSF56436">
    <property type="entry name" value="C-type lectin-like"/>
    <property type="match status" value="1"/>
</dbReference>
<dbReference type="CDD" id="cd00037">
    <property type="entry name" value="CLECT"/>
    <property type="match status" value="1"/>
</dbReference>
<feature type="coiled-coil region" evidence="1">
    <location>
        <begin position="46"/>
        <end position="73"/>
    </location>
</feature>
<evidence type="ECO:0000256" key="1">
    <source>
        <dbReference type="SAM" id="Coils"/>
    </source>
</evidence>
<dbReference type="Pfam" id="PF00059">
    <property type="entry name" value="Lectin_C"/>
    <property type="match status" value="1"/>
</dbReference>
<dbReference type="SMART" id="SM00034">
    <property type="entry name" value="CLECT"/>
    <property type="match status" value="1"/>
</dbReference>
<protein>
    <submittedName>
        <fullName evidence="4">Mannose-binding lectin</fullName>
    </submittedName>
</protein>
<evidence type="ECO:0000313" key="4">
    <source>
        <dbReference type="EMBL" id="BAB69891.1"/>
    </source>
</evidence>
<dbReference type="PROSITE" id="PS50041">
    <property type="entry name" value="C_TYPE_LECTIN_2"/>
    <property type="match status" value="1"/>
</dbReference>
<keyword evidence="1" id="KW-0175">Coiled coil</keyword>
<dbReference type="EMBL" id="AB000805">
    <property type="protein sequence ID" value="BAB69891.1"/>
    <property type="molecule type" value="mRNA"/>
</dbReference>
<gene>
    <name evidence="4" type="primary">MBL</name>
</gene>
<reference evidence="4" key="1">
    <citation type="journal article" date="2001" name="J. Immunol.">
        <title>An ancient lectin-dependent complement system in an ascidian: novel lectin isolated from the plasma of the solitary ascidian, Halocynthia roretzi.</title>
        <authorList>
            <person name="Sekine H."/>
            <person name="Kenjo A."/>
            <person name="Azumi K."/>
            <person name="Ohi G."/>
            <person name="Takahashi M."/>
            <person name="Kasukawa R."/>
            <person name="Ichikawa N."/>
            <person name="Nakata M."/>
            <person name="Mizuochi T."/>
            <person name="Matsushita M."/>
            <person name="Endo Y."/>
            <person name="Fujita T."/>
        </authorList>
    </citation>
    <scope>NUCLEOTIDE SEQUENCE</scope>
</reference>
<dbReference type="InterPro" id="IPR050111">
    <property type="entry name" value="C-type_lectin/snaclec_domain"/>
</dbReference>
<keyword evidence="2" id="KW-0732">Signal</keyword>
<dbReference type="InterPro" id="IPR016187">
    <property type="entry name" value="CTDL_fold"/>
</dbReference>
<organism evidence="4">
    <name type="scientific">Halocynthia roretzi</name>
    <name type="common">Sea squirt</name>
    <name type="synonym">Cynthia roretzi</name>
    <dbReference type="NCBI Taxonomy" id="7729"/>
    <lineage>
        <taxon>Eukaryota</taxon>
        <taxon>Metazoa</taxon>
        <taxon>Chordata</taxon>
        <taxon>Tunicata</taxon>
        <taxon>Ascidiacea</taxon>
        <taxon>Stolidobranchia</taxon>
        <taxon>Pyuridae</taxon>
        <taxon>Halocynthia</taxon>
    </lineage>
</organism>
<dbReference type="Gene3D" id="3.10.100.10">
    <property type="entry name" value="Mannose-Binding Protein A, subunit A"/>
    <property type="match status" value="1"/>
</dbReference>
<feature type="chain" id="PRO_5004321174" evidence="2">
    <location>
        <begin position="18"/>
        <end position="224"/>
    </location>
</feature>
<dbReference type="AlphaFoldDB" id="Q95YN3"/>
<accession>Q95YN3</accession>
<dbReference type="GO" id="GO:0030246">
    <property type="term" value="F:carbohydrate binding"/>
    <property type="evidence" value="ECO:0007669"/>
    <property type="project" value="UniProtKB-KW"/>
</dbReference>
<dbReference type="InterPro" id="IPR016186">
    <property type="entry name" value="C-type_lectin-like/link_sf"/>
</dbReference>